<dbReference type="Proteomes" id="UP000494363">
    <property type="component" value="Unassembled WGS sequence"/>
</dbReference>
<proteinExistence type="predicted"/>
<evidence type="ECO:0000313" key="1">
    <source>
        <dbReference type="EMBL" id="CAB3754205.1"/>
    </source>
</evidence>
<evidence type="ECO:0000313" key="2">
    <source>
        <dbReference type="Proteomes" id="UP000494363"/>
    </source>
</evidence>
<dbReference type="RefSeq" id="WP_175226561.1">
    <property type="nucleotide sequence ID" value="NZ_CADIKH010000009.1"/>
</dbReference>
<accession>A0A6J5DMH1</accession>
<gene>
    <name evidence="1" type="ORF">LMG29542_02278</name>
</gene>
<name>A0A6J5DMH1_9BURK</name>
<reference evidence="1 2" key="1">
    <citation type="submission" date="2020-04" db="EMBL/GenBank/DDBJ databases">
        <authorList>
            <person name="De Canck E."/>
        </authorList>
    </citation>
    <scope>NUCLEOTIDE SEQUENCE [LARGE SCALE GENOMIC DNA]</scope>
    <source>
        <strain evidence="1 2">LMG 29542</strain>
    </source>
</reference>
<sequence length="147" mass="16534">MPGISRQELKEVLGRIIQPMESAYIYKQARQLVLDAFEDAIVDLRAALKELPAGRCAQFGLAQAEGEVWSFWLTREGEQRMLWASGTCEAVFEDAIDPTHYDGISVHDAQIATRLIRAWLVSADRKTASYPVATLREARERLAAEQL</sequence>
<protein>
    <submittedName>
        <fullName evidence="1">Uncharacterized protein</fullName>
    </submittedName>
</protein>
<dbReference type="AlphaFoldDB" id="A0A6J5DMH1"/>
<dbReference type="EMBL" id="CADIKH010000009">
    <property type="protein sequence ID" value="CAB3754205.1"/>
    <property type="molecule type" value="Genomic_DNA"/>
</dbReference>
<keyword evidence="2" id="KW-1185">Reference proteome</keyword>
<organism evidence="1 2">
    <name type="scientific">Paraburkholderia humisilvae</name>
    <dbReference type="NCBI Taxonomy" id="627669"/>
    <lineage>
        <taxon>Bacteria</taxon>
        <taxon>Pseudomonadati</taxon>
        <taxon>Pseudomonadota</taxon>
        <taxon>Betaproteobacteria</taxon>
        <taxon>Burkholderiales</taxon>
        <taxon>Burkholderiaceae</taxon>
        <taxon>Paraburkholderia</taxon>
    </lineage>
</organism>